<dbReference type="SUPFAM" id="SSF48445">
    <property type="entry name" value="14-3-3 protein"/>
    <property type="match status" value="1"/>
</dbReference>
<dbReference type="InterPro" id="IPR036815">
    <property type="entry name" value="14-3-3_dom_sf"/>
</dbReference>
<dbReference type="Gene3D" id="1.20.190.20">
    <property type="entry name" value="14-3-3 domain"/>
    <property type="match status" value="1"/>
</dbReference>
<dbReference type="PANTHER" id="PTHR18860">
    <property type="entry name" value="14-3-3 PROTEIN"/>
    <property type="match status" value="1"/>
</dbReference>
<dbReference type="EMBL" id="JAPFFF010000009">
    <property type="protein sequence ID" value="KAK8882599.1"/>
    <property type="molecule type" value="Genomic_DNA"/>
</dbReference>
<accession>A0ABR2JUP4</accession>
<gene>
    <name evidence="3" type="ORF">M9Y10_045241</name>
</gene>
<dbReference type="InterPro" id="IPR023410">
    <property type="entry name" value="14-3-3_domain"/>
</dbReference>
<evidence type="ECO:0000259" key="2">
    <source>
        <dbReference type="SMART" id="SM00101"/>
    </source>
</evidence>
<evidence type="ECO:0000256" key="1">
    <source>
        <dbReference type="ARBA" id="ARBA00006141"/>
    </source>
</evidence>
<sequence>MIKPSNSLEQQAPLSPHTGEQVAWACAQTAFEAKRYNDSILFFTELIRYNPRLSKTQRELLSSAYKHSISSARNSLHIIEDEIIAYEKKGDLDVVKQLDDIQKSLKDEITKGCNSFLQLIDSTLLPVTSEAQTIVFYHKLKGDYYRYMAELSADDDLNSGRARASYEMAMKSVGDEMKMADPVYLGLILNFCVFQYEILGMKDEAIDRADVSFNEATRYLEELDEQEYTEATMILQLLRDNISMWKDEKTEAEPHG</sequence>
<protein>
    <recommendedName>
        <fullName evidence="2">14-3-3 domain-containing protein</fullName>
    </recommendedName>
</protein>
<keyword evidence="4" id="KW-1185">Reference proteome</keyword>
<dbReference type="PIRSF" id="PIRSF000868">
    <property type="entry name" value="14-3-3"/>
    <property type="match status" value="1"/>
</dbReference>
<evidence type="ECO:0000313" key="3">
    <source>
        <dbReference type="EMBL" id="KAK8882599.1"/>
    </source>
</evidence>
<dbReference type="Pfam" id="PF00244">
    <property type="entry name" value="14-3-3"/>
    <property type="match status" value="1"/>
</dbReference>
<dbReference type="SMART" id="SM00101">
    <property type="entry name" value="14_3_3"/>
    <property type="match status" value="1"/>
</dbReference>
<name>A0ABR2JUP4_9EUKA</name>
<feature type="domain" description="14-3-3" evidence="2">
    <location>
        <begin position="18"/>
        <end position="255"/>
    </location>
</feature>
<dbReference type="CDD" id="cd08774">
    <property type="entry name" value="14-3-3"/>
    <property type="match status" value="1"/>
</dbReference>
<comment type="similarity">
    <text evidence="1">Belongs to the 14-3-3 family.</text>
</comment>
<comment type="caution">
    <text evidence="3">The sequence shown here is derived from an EMBL/GenBank/DDBJ whole genome shotgun (WGS) entry which is preliminary data.</text>
</comment>
<dbReference type="PRINTS" id="PR00305">
    <property type="entry name" value="1433ZETA"/>
</dbReference>
<organism evidence="3 4">
    <name type="scientific">Tritrichomonas musculus</name>
    <dbReference type="NCBI Taxonomy" id="1915356"/>
    <lineage>
        <taxon>Eukaryota</taxon>
        <taxon>Metamonada</taxon>
        <taxon>Parabasalia</taxon>
        <taxon>Tritrichomonadida</taxon>
        <taxon>Tritrichomonadidae</taxon>
        <taxon>Tritrichomonas</taxon>
    </lineage>
</organism>
<evidence type="ECO:0000313" key="4">
    <source>
        <dbReference type="Proteomes" id="UP001470230"/>
    </source>
</evidence>
<proteinExistence type="inferred from homology"/>
<dbReference type="Proteomes" id="UP001470230">
    <property type="component" value="Unassembled WGS sequence"/>
</dbReference>
<dbReference type="InterPro" id="IPR000308">
    <property type="entry name" value="14-3-3"/>
</dbReference>
<reference evidence="3 4" key="1">
    <citation type="submission" date="2024-04" db="EMBL/GenBank/DDBJ databases">
        <title>Tritrichomonas musculus Genome.</title>
        <authorList>
            <person name="Alves-Ferreira E."/>
            <person name="Grigg M."/>
            <person name="Lorenzi H."/>
            <person name="Galac M."/>
        </authorList>
    </citation>
    <scope>NUCLEOTIDE SEQUENCE [LARGE SCALE GENOMIC DNA]</scope>
    <source>
        <strain evidence="3 4">EAF2021</strain>
    </source>
</reference>